<evidence type="ECO:0000313" key="2">
    <source>
        <dbReference type="Proteomes" id="UP000627369"/>
    </source>
</evidence>
<name>A0A919G1W0_9MICO</name>
<protein>
    <submittedName>
        <fullName evidence="1">Uncharacterized protein</fullName>
    </submittedName>
</protein>
<sequence length="65" mass="6630">MNADAQSTTVTAAAAGTRKRFKVGGAGAAASVDRVIPGTLPGADGEVWRLSAVALVMLRYSPRTL</sequence>
<reference evidence="1" key="1">
    <citation type="journal article" date="2014" name="Int. J. Syst. Evol. Microbiol.">
        <title>Complete genome sequence of Corynebacterium casei LMG S-19264T (=DSM 44701T), isolated from a smear-ripened cheese.</title>
        <authorList>
            <consortium name="US DOE Joint Genome Institute (JGI-PGF)"/>
            <person name="Walter F."/>
            <person name="Albersmeier A."/>
            <person name="Kalinowski J."/>
            <person name="Ruckert C."/>
        </authorList>
    </citation>
    <scope>NUCLEOTIDE SEQUENCE</scope>
    <source>
        <strain evidence="1">CGMCC 4.7398</strain>
    </source>
</reference>
<evidence type="ECO:0000313" key="1">
    <source>
        <dbReference type="EMBL" id="GHH75961.1"/>
    </source>
</evidence>
<accession>A0A919G1W0</accession>
<dbReference type="Proteomes" id="UP000627369">
    <property type="component" value="Unassembled WGS sequence"/>
</dbReference>
<keyword evidence="2" id="KW-1185">Reference proteome</keyword>
<organism evidence="1 2">
    <name type="scientific">Promicromonospora soli</name>
    <dbReference type="NCBI Taxonomy" id="2035533"/>
    <lineage>
        <taxon>Bacteria</taxon>
        <taxon>Bacillati</taxon>
        <taxon>Actinomycetota</taxon>
        <taxon>Actinomycetes</taxon>
        <taxon>Micrococcales</taxon>
        <taxon>Promicromonosporaceae</taxon>
        <taxon>Promicromonospora</taxon>
    </lineage>
</organism>
<reference evidence="1" key="2">
    <citation type="submission" date="2020-09" db="EMBL/GenBank/DDBJ databases">
        <authorList>
            <person name="Sun Q."/>
            <person name="Zhou Y."/>
        </authorList>
    </citation>
    <scope>NUCLEOTIDE SEQUENCE</scope>
    <source>
        <strain evidence="1">CGMCC 4.7398</strain>
    </source>
</reference>
<dbReference type="EMBL" id="BNAS01000005">
    <property type="protein sequence ID" value="GHH75961.1"/>
    <property type="molecule type" value="Genomic_DNA"/>
</dbReference>
<comment type="caution">
    <text evidence="1">The sequence shown here is derived from an EMBL/GenBank/DDBJ whole genome shotgun (WGS) entry which is preliminary data.</text>
</comment>
<proteinExistence type="predicted"/>
<gene>
    <name evidence="1" type="ORF">GCM10017772_33230</name>
</gene>
<dbReference type="AlphaFoldDB" id="A0A919G1W0"/>